<dbReference type="PANTHER" id="PTHR24269">
    <property type="entry name" value="KREMEN PROTEIN"/>
    <property type="match status" value="1"/>
</dbReference>
<dbReference type="RefSeq" id="XP_064663411.1">
    <property type="nucleotide sequence ID" value="XM_064799084.1"/>
</dbReference>
<dbReference type="Pfam" id="PF01822">
    <property type="entry name" value="WSC"/>
    <property type="match status" value="1"/>
</dbReference>
<feature type="compositionally biased region" description="Pro residues" evidence="7">
    <location>
        <begin position="122"/>
        <end position="143"/>
    </location>
</feature>
<keyword evidence="5 8" id="KW-0472">Membrane</keyword>
<feature type="compositionally biased region" description="Polar residues" evidence="7">
    <location>
        <begin position="150"/>
        <end position="160"/>
    </location>
</feature>
<evidence type="ECO:0000256" key="4">
    <source>
        <dbReference type="ARBA" id="ARBA00022989"/>
    </source>
</evidence>
<evidence type="ECO:0000259" key="9">
    <source>
        <dbReference type="PROSITE" id="PS51212"/>
    </source>
</evidence>
<evidence type="ECO:0000256" key="3">
    <source>
        <dbReference type="ARBA" id="ARBA00022729"/>
    </source>
</evidence>
<keyword evidence="11" id="KW-1185">Reference proteome</keyword>
<dbReference type="InterPro" id="IPR002889">
    <property type="entry name" value="WSC_carb-bd"/>
</dbReference>
<evidence type="ECO:0000256" key="2">
    <source>
        <dbReference type="ARBA" id="ARBA00022692"/>
    </source>
</evidence>
<feature type="compositionally biased region" description="Low complexity" evidence="7">
    <location>
        <begin position="188"/>
        <end position="241"/>
    </location>
</feature>
<dbReference type="PRINTS" id="PR01217">
    <property type="entry name" value="PRICHEXTENSN"/>
</dbReference>
<dbReference type="PROSITE" id="PS51212">
    <property type="entry name" value="WSC"/>
    <property type="match status" value="1"/>
</dbReference>
<dbReference type="SMART" id="SM00321">
    <property type="entry name" value="WSC"/>
    <property type="match status" value="1"/>
</dbReference>
<dbReference type="Proteomes" id="UP001337655">
    <property type="component" value="Unassembled WGS sequence"/>
</dbReference>
<gene>
    <name evidence="10" type="ORF">LTR77_001825</name>
</gene>
<dbReference type="GO" id="GO:0005886">
    <property type="term" value="C:plasma membrane"/>
    <property type="evidence" value="ECO:0007669"/>
    <property type="project" value="TreeGrafter"/>
</dbReference>
<dbReference type="InterPro" id="IPR051836">
    <property type="entry name" value="Kremen_rcpt"/>
</dbReference>
<evidence type="ECO:0000256" key="8">
    <source>
        <dbReference type="SAM" id="Phobius"/>
    </source>
</evidence>
<sequence>MATAQGPSGIQQQYCSNQNTGSGFSPVYSIYQSMGSCSKTCRSQYAFAIVKGKDCWCSDYTPSQQADTGDCDSTCPGYPDDYCGNPGRGMFGYIPLDKQPSGTAGASSSQPESTSATSDPPSSDPPSSSPPTSSSPPPSPTSSPEPQTSYVSIQTTVTSVKTKKPEVVTSYVTPTPPSISSSPPPPASSSSSDSSSSESSSSESPSSESPSSESPSSESPSSESSSSDPPSSSDPSSSTSSTRTMTPVVHTSVITRSGSVVTQTVTTTPVVVGGGGDDSPAQSQQLQKKAGLSSGAIAGIVIGTLVGLGALILAAFCLYRRRKNTDNEANPTSRPKRTTSVLSRTGLLSRGRPQSMAEIHEDPFTGGGNSIRHSAMMGAGATVEPSSPLGGSQNNLSDSARRSSRPMVYDQRLNPSALFANQEANGSRISIQDQQDYSRPLGVANPDYRPSFDSR</sequence>
<evidence type="ECO:0000256" key="6">
    <source>
        <dbReference type="ARBA" id="ARBA00023180"/>
    </source>
</evidence>
<feature type="transmembrane region" description="Helical" evidence="8">
    <location>
        <begin position="296"/>
        <end position="319"/>
    </location>
</feature>
<dbReference type="AlphaFoldDB" id="A0AAV9PR00"/>
<keyword evidence="3" id="KW-0732">Signal</keyword>
<feature type="region of interest" description="Disordered" evidence="7">
    <location>
        <begin position="93"/>
        <end position="247"/>
    </location>
</feature>
<evidence type="ECO:0000256" key="7">
    <source>
        <dbReference type="SAM" id="MobiDB-lite"/>
    </source>
</evidence>
<proteinExistence type="predicted"/>
<evidence type="ECO:0000313" key="10">
    <source>
        <dbReference type="EMBL" id="KAK5174742.1"/>
    </source>
</evidence>
<dbReference type="GeneID" id="89923172"/>
<feature type="region of interest" description="Disordered" evidence="7">
    <location>
        <begin position="325"/>
        <end position="455"/>
    </location>
</feature>
<dbReference type="EMBL" id="JAVRRT010000002">
    <property type="protein sequence ID" value="KAK5174742.1"/>
    <property type="molecule type" value="Genomic_DNA"/>
</dbReference>
<comment type="subcellular location">
    <subcellularLocation>
        <location evidence="1">Membrane</location>
        <topology evidence="1">Single-pass membrane protein</topology>
    </subcellularLocation>
</comment>
<feature type="compositionally biased region" description="Pro residues" evidence="7">
    <location>
        <begin position="174"/>
        <end position="187"/>
    </location>
</feature>
<accession>A0AAV9PR00</accession>
<feature type="domain" description="WSC" evidence="9">
    <location>
        <begin position="9"/>
        <end position="96"/>
    </location>
</feature>
<dbReference type="PANTHER" id="PTHR24269:SF16">
    <property type="entry name" value="PROTEIN SLG1"/>
    <property type="match status" value="1"/>
</dbReference>
<keyword evidence="6" id="KW-0325">Glycoprotein</keyword>
<protein>
    <recommendedName>
        <fullName evidence="9">WSC domain-containing protein</fullName>
    </recommendedName>
</protein>
<evidence type="ECO:0000256" key="1">
    <source>
        <dbReference type="ARBA" id="ARBA00004167"/>
    </source>
</evidence>
<evidence type="ECO:0000313" key="11">
    <source>
        <dbReference type="Proteomes" id="UP001337655"/>
    </source>
</evidence>
<name>A0AAV9PR00_9PEZI</name>
<keyword evidence="4 8" id="KW-1133">Transmembrane helix</keyword>
<keyword evidence="2 8" id="KW-0812">Transmembrane</keyword>
<feature type="compositionally biased region" description="Polar residues" evidence="7">
    <location>
        <begin position="422"/>
        <end position="437"/>
    </location>
</feature>
<reference evidence="10 11" key="1">
    <citation type="submission" date="2023-08" db="EMBL/GenBank/DDBJ databases">
        <title>Black Yeasts Isolated from many extreme environments.</title>
        <authorList>
            <person name="Coleine C."/>
            <person name="Stajich J.E."/>
            <person name="Selbmann L."/>
        </authorList>
    </citation>
    <scope>NUCLEOTIDE SEQUENCE [LARGE SCALE GENOMIC DNA]</scope>
    <source>
        <strain evidence="10 11">CCFEE 5935</strain>
    </source>
</reference>
<feature type="compositionally biased region" description="Low complexity" evidence="7">
    <location>
        <begin position="106"/>
        <end position="121"/>
    </location>
</feature>
<evidence type="ECO:0000256" key="5">
    <source>
        <dbReference type="ARBA" id="ARBA00023136"/>
    </source>
</evidence>
<feature type="compositionally biased region" description="Polar residues" evidence="7">
    <location>
        <begin position="389"/>
        <end position="398"/>
    </location>
</feature>
<comment type="caution">
    <text evidence="10">The sequence shown here is derived from an EMBL/GenBank/DDBJ whole genome shotgun (WGS) entry which is preliminary data.</text>
</comment>
<feature type="compositionally biased region" description="Polar residues" evidence="7">
    <location>
        <begin position="327"/>
        <end position="343"/>
    </location>
</feature>
<organism evidence="10 11">
    <name type="scientific">Saxophila tyrrhenica</name>
    <dbReference type="NCBI Taxonomy" id="1690608"/>
    <lineage>
        <taxon>Eukaryota</taxon>
        <taxon>Fungi</taxon>
        <taxon>Dikarya</taxon>
        <taxon>Ascomycota</taxon>
        <taxon>Pezizomycotina</taxon>
        <taxon>Dothideomycetes</taxon>
        <taxon>Dothideomycetidae</taxon>
        <taxon>Mycosphaerellales</taxon>
        <taxon>Extremaceae</taxon>
        <taxon>Saxophila</taxon>
    </lineage>
</organism>